<reference evidence="1 2" key="1">
    <citation type="submission" date="2024-02" db="EMBL/GenBank/DDBJ databases">
        <authorList>
            <person name="Vignale AGUSTIN F."/>
            <person name="Sosa J E."/>
            <person name="Modenutti C."/>
        </authorList>
    </citation>
    <scope>NUCLEOTIDE SEQUENCE [LARGE SCALE GENOMIC DNA]</scope>
</reference>
<dbReference type="AlphaFoldDB" id="A0ABC8U9G3"/>
<keyword evidence="2" id="KW-1185">Reference proteome</keyword>
<evidence type="ECO:0008006" key="3">
    <source>
        <dbReference type="Google" id="ProtNLM"/>
    </source>
</evidence>
<dbReference type="PANTHER" id="PTHR17985">
    <property type="entry name" value="SER/THR-RICH PROTEIN T10 IN DGCR REGION"/>
    <property type="match status" value="1"/>
</dbReference>
<accession>A0ABC8U9G3</accession>
<protein>
    <recommendedName>
        <fullName evidence="3">Ser/Thr-rich protein T10 in DGCR region</fullName>
    </recommendedName>
</protein>
<name>A0ABC8U9G3_9AQUA</name>
<evidence type="ECO:0000313" key="1">
    <source>
        <dbReference type="EMBL" id="CAK9178312.1"/>
    </source>
</evidence>
<dbReference type="Proteomes" id="UP001642360">
    <property type="component" value="Unassembled WGS sequence"/>
</dbReference>
<dbReference type="InterPro" id="IPR008551">
    <property type="entry name" value="TANGO2"/>
</dbReference>
<sequence>MCIAAFVWQAHPLYPLILLLNRDEYHNRPTKQVAWWEGGEILGGKDEVAGGTWLACSREGRVAFLTNVLELHTLPEAKSRGDLSVRFLKSKKSPREFAEDMVKEAHQYNGFNLIMVDLPSKTMIYMSNRPKGESIIVQDVHPGIHVLSNAKLDSPWPKAQRLGLNFKKLLDIYGEGDIPMKEMVEKLMRDRIKADERKLPHICSLDWESGLSSIFVEVDTPMGRYGTRSTAALTTRATGEVSFYEIYLEGDMWKEQTLSYNIKKPN</sequence>
<dbReference type="EMBL" id="CAUOFW020007279">
    <property type="protein sequence ID" value="CAK9178312.1"/>
    <property type="molecule type" value="Genomic_DNA"/>
</dbReference>
<dbReference type="PANTHER" id="PTHR17985:SF8">
    <property type="entry name" value="TRANSPORT AND GOLGI ORGANIZATION PROTEIN 2 HOMOLOG"/>
    <property type="match status" value="1"/>
</dbReference>
<proteinExistence type="predicted"/>
<comment type="caution">
    <text evidence="1">The sequence shown here is derived from an EMBL/GenBank/DDBJ whole genome shotgun (WGS) entry which is preliminary data.</text>
</comment>
<evidence type="ECO:0000313" key="2">
    <source>
        <dbReference type="Proteomes" id="UP001642360"/>
    </source>
</evidence>
<organism evidence="1 2">
    <name type="scientific">Ilex paraguariensis</name>
    <name type="common">yerba mate</name>
    <dbReference type="NCBI Taxonomy" id="185542"/>
    <lineage>
        <taxon>Eukaryota</taxon>
        <taxon>Viridiplantae</taxon>
        <taxon>Streptophyta</taxon>
        <taxon>Embryophyta</taxon>
        <taxon>Tracheophyta</taxon>
        <taxon>Spermatophyta</taxon>
        <taxon>Magnoliopsida</taxon>
        <taxon>eudicotyledons</taxon>
        <taxon>Gunneridae</taxon>
        <taxon>Pentapetalae</taxon>
        <taxon>asterids</taxon>
        <taxon>campanulids</taxon>
        <taxon>Aquifoliales</taxon>
        <taxon>Aquifoliaceae</taxon>
        <taxon>Ilex</taxon>
    </lineage>
</organism>
<dbReference type="Pfam" id="PF05742">
    <property type="entry name" value="TANGO2"/>
    <property type="match status" value="1"/>
</dbReference>
<gene>
    <name evidence="1" type="ORF">ILEXP_LOCUS48244</name>
</gene>